<feature type="compositionally biased region" description="Basic and acidic residues" evidence="17">
    <location>
        <begin position="806"/>
        <end position="827"/>
    </location>
</feature>
<dbReference type="PANTHER" id="PTHR27005">
    <property type="entry name" value="WALL-ASSOCIATED RECEPTOR KINASE-LIKE 21"/>
    <property type="match status" value="1"/>
</dbReference>
<sequence length="858" mass="93758">MPRGRNRRSAAAAAADAVARPLALALALVSTLPRAAHSKDLLLPSRPAPAPRTTTCDNVPEPFGRRNESRHGFEVICGPKREAMLSIGEDEYRIDFVSVRGSYVVIFAEPMAQVCYDGKGKPTPDTGTGGPKSLDGTTFTWSLEGTPFTFSKSNKLVNFGCNRTLMANFFNRPGDLSPLPQHPSCTTTCTTPNISGSCLGEACCEAPMDQVHGAKALSLSFERTTANGTGDGEEDGTCRAAFFLDKDEAVFTFGGEQVRPLKKALLPQGERRMILDWAIGSTTCDQAQSYTFEPLCKYGTCVDAPSGSGYLCKCPDGYDGNAYVSDGCQDINECRNYNSNNCTYLNLCNNTLGGYTCSCPENNIGDGYRTGTGCNTTLVTPDSPTQQPQGISVCDHPEKNPCTYIKYCIDSEGVVSCACPEGMSGDGRKNGSGCCFSCQKHFSLETVLGVGLALMVTVTTAASCYCWAIKKRELGRKRAELFRKNGGLLLQQRFSTITSQGEDQYSAKIFSAEELKAATDNYSESRILGRGGHGTVYKGILPDQTIVAIKKSKVFDESQVEQFVNEIAILSQIDHPNVVKLLGCCLETQVPLLVYEFIPNGTLFQHIHNRNATRPLTWEDCLRIAAETAEALAYLHSTSSIPIIHRDIKSSNILLDENFVAKIADFGASRSVPFDQTHITTLIQGTIGYLDPEYFQSSQLTEKSDVYSFGVVLAELLTRQKPISAARPEESCNLAMHLVVLFNEGRLLQEIEPHILAEAGEDQCYAVAELSVRCLNVKGEERPAMMAVASVLHGLIRSFTIDQTARRKDESVQKNSEQEEKHLRESRPIPSLQSSEVSTQRSMDDEMLSSSHMPRWSS</sequence>
<dbReference type="Gene3D" id="1.10.510.10">
    <property type="entry name" value="Transferase(Phosphotransferase) domain 1"/>
    <property type="match status" value="1"/>
</dbReference>
<evidence type="ECO:0000259" key="18">
    <source>
        <dbReference type="PROSITE" id="PS50011"/>
    </source>
</evidence>
<dbReference type="InterPro" id="IPR000152">
    <property type="entry name" value="EGF-type_Asp/Asn_hydroxyl_site"/>
</dbReference>
<dbReference type="InterPro" id="IPR018097">
    <property type="entry name" value="EGF_Ca-bd_CS"/>
</dbReference>
<dbReference type="Pfam" id="PF00069">
    <property type="entry name" value="Pkinase"/>
    <property type="match status" value="1"/>
</dbReference>
<evidence type="ECO:0000256" key="16">
    <source>
        <dbReference type="PROSITE-ProRule" id="PRU10141"/>
    </source>
</evidence>
<name>A0A4U6VS85_SETVI</name>
<dbReference type="Pfam" id="PF00008">
    <property type="entry name" value="EGF"/>
    <property type="match status" value="1"/>
</dbReference>
<dbReference type="InterPro" id="IPR011009">
    <property type="entry name" value="Kinase-like_dom_sf"/>
</dbReference>
<dbReference type="PROSITE" id="PS00107">
    <property type="entry name" value="PROTEIN_KINASE_ATP"/>
    <property type="match status" value="1"/>
</dbReference>
<evidence type="ECO:0000256" key="11">
    <source>
        <dbReference type="ARBA" id="ARBA00022840"/>
    </source>
</evidence>
<evidence type="ECO:0000256" key="3">
    <source>
        <dbReference type="ARBA" id="ARBA00022536"/>
    </source>
</evidence>
<reference evidence="19" key="1">
    <citation type="submission" date="2019-03" db="EMBL/GenBank/DDBJ databases">
        <title>WGS assembly of Setaria viridis.</title>
        <authorList>
            <person name="Huang P."/>
            <person name="Jenkins J."/>
            <person name="Grimwood J."/>
            <person name="Barry K."/>
            <person name="Healey A."/>
            <person name="Mamidi S."/>
            <person name="Sreedasyam A."/>
            <person name="Shu S."/>
            <person name="Feldman M."/>
            <person name="Wu J."/>
            <person name="Yu Y."/>
            <person name="Chen C."/>
            <person name="Johnson J."/>
            <person name="Rokhsar D."/>
            <person name="Baxter I."/>
            <person name="Schmutz J."/>
            <person name="Brutnell T."/>
            <person name="Kellogg E."/>
        </authorList>
    </citation>
    <scope>NUCLEOTIDE SEQUENCE [LARGE SCALE GENOMIC DNA]</scope>
</reference>
<evidence type="ECO:0000256" key="13">
    <source>
        <dbReference type="ARBA" id="ARBA00023136"/>
    </source>
</evidence>
<keyword evidence="4" id="KW-0597">Phosphoprotein</keyword>
<dbReference type="SMART" id="SM00220">
    <property type="entry name" value="S_TKc"/>
    <property type="match status" value="1"/>
</dbReference>
<evidence type="ECO:0000256" key="1">
    <source>
        <dbReference type="ARBA" id="ARBA00004479"/>
    </source>
</evidence>
<dbReference type="FunFam" id="2.10.25.10:FF:000038">
    <property type="entry name" value="Fibrillin 2"/>
    <property type="match status" value="1"/>
</dbReference>
<dbReference type="EMBL" id="CM016553">
    <property type="protein sequence ID" value="TKW32132.1"/>
    <property type="molecule type" value="Genomic_DNA"/>
</dbReference>
<dbReference type="InterPro" id="IPR008271">
    <property type="entry name" value="Ser/Thr_kinase_AS"/>
</dbReference>
<dbReference type="Gramene" id="TKW32132">
    <property type="protein sequence ID" value="TKW32132"/>
    <property type="gene ID" value="SEVIR_2G149600v2"/>
</dbReference>
<evidence type="ECO:0000256" key="2">
    <source>
        <dbReference type="ARBA" id="ARBA00022527"/>
    </source>
</evidence>
<dbReference type="GO" id="GO:0005509">
    <property type="term" value="F:calcium ion binding"/>
    <property type="evidence" value="ECO:0007669"/>
    <property type="project" value="InterPro"/>
</dbReference>
<dbReference type="GO" id="GO:0005886">
    <property type="term" value="C:plasma membrane"/>
    <property type="evidence" value="ECO:0007669"/>
    <property type="project" value="TreeGrafter"/>
</dbReference>
<evidence type="ECO:0000256" key="4">
    <source>
        <dbReference type="ARBA" id="ARBA00022553"/>
    </source>
</evidence>
<evidence type="ECO:0000256" key="8">
    <source>
        <dbReference type="ARBA" id="ARBA00022737"/>
    </source>
</evidence>
<dbReference type="SUPFAM" id="SSF56112">
    <property type="entry name" value="Protein kinase-like (PK-like)"/>
    <property type="match status" value="1"/>
</dbReference>
<evidence type="ECO:0000256" key="9">
    <source>
        <dbReference type="ARBA" id="ARBA00022741"/>
    </source>
</evidence>
<keyword evidence="20" id="KW-1185">Reference proteome</keyword>
<dbReference type="InterPro" id="IPR000719">
    <property type="entry name" value="Prot_kinase_dom"/>
</dbReference>
<dbReference type="Gene3D" id="3.30.200.20">
    <property type="entry name" value="Phosphorylase Kinase, domain 1"/>
    <property type="match status" value="1"/>
</dbReference>
<evidence type="ECO:0000256" key="7">
    <source>
        <dbReference type="ARBA" id="ARBA00022729"/>
    </source>
</evidence>
<keyword evidence="14" id="KW-1015">Disulfide bond</keyword>
<feature type="compositionally biased region" description="Polar residues" evidence="17">
    <location>
        <begin position="831"/>
        <end position="841"/>
    </location>
</feature>
<dbReference type="GO" id="GO:0005524">
    <property type="term" value="F:ATP binding"/>
    <property type="evidence" value="ECO:0007669"/>
    <property type="project" value="UniProtKB-UniRule"/>
</dbReference>
<comment type="subcellular location">
    <subcellularLocation>
        <location evidence="1">Membrane</location>
        <topology evidence="1">Single-pass type I membrane protein</topology>
    </subcellularLocation>
</comment>
<comment type="function">
    <text evidence="15">Serine/threonine-protein kinase that may function as a signaling receptor of extracellular matrix component. Binding to pectin may have significance in the control of cell expansion, morphogenesis and development.</text>
</comment>
<dbReference type="InterPro" id="IPR017441">
    <property type="entry name" value="Protein_kinase_ATP_BS"/>
</dbReference>
<evidence type="ECO:0000256" key="15">
    <source>
        <dbReference type="ARBA" id="ARBA00058961"/>
    </source>
</evidence>
<dbReference type="InterPro" id="IPR001881">
    <property type="entry name" value="EGF-like_Ca-bd_dom"/>
</dbReference>
<keyword evidence="11 16" id="KW-0067">ATP-binding</keyword>
<feature type="compositionally biased region" description="Polar residues" evidence="17">
    <location>
        <begin position="848"/>
        <end position="858"/>
    </location>
</feature>
<keyword evidence="6" id="KW-0812">Transmembrane</keyword>
<keyword evidence="2" id="KW-0723">Serine/threonine-protein kinase</keyword>
<dbReference type="PROSITE" id="PS01187">
    <property type="entry name" value="EGF_CA"/>
    <property type="match status" value="1"/>
</dbReference>
<dbReference type="GO" id="GO:0007166">
    <property type="term" value="P:cell surface receptor signaling pathway"/>
    <property type="evidence" value="ECO:0007669"/>
    <property type="project" value="InterPro"/>
</dbReference>
<keyword evidence="12" id="KW-1133">Transmembrane helix</keyword>
<keyword evidence="10" id="KW-0418">Kinase</keyword>
<protein>
    <recommendedName>
        <fullName evidence="18">Protein kinase domain-containing protein</fullName>
    </recommendedName>
</protein>
<evidence type="ECO:0000256" key="10">
    <source>
        <dbReference type="ARBA" id="ARBA00022777"/>
    </source>
</evidence>
<accession>A0A4U6VS85</accession>
<feature type="domain" description="Protein kinase" evidence="18">
    <location>
        <begin position="522"/>
        <end position="796"/>
    </location>
</feature>
<gene>
    <name evidence="19" type="ORF">SEVIR_2G149600v2</name>
</gene>
<keyword evidence="9 16" id="KW-0547">Nucleotide-binding</keyword>
<dbReference type="FunFam" id="3.30.200.20:FF:000043">
    <property type="entry name" value="Wall-associated receptor kinase 2"/>
    <property type="match status" value="1"/>
</dbReference>
<keyword evidence="8" id="KW-0677">Repeat</keyword>
<feature type="region of interest" description="Disordered" evidence="17">
    <location>
        <begin position="806"/>
        <end position="858"/>
    </location>
</feature>
<dbReference type="InterPro" id="IPR045274">
    <property type="entry name" value="WAK-like"/>
</dbReference>
<dbReference type="CDD" id="cd14066">
    <property type="entry name" value="STKc_IRAK"/>
    <property type="match status" value="1"/>
</dbReference>
<evidence type="ECO:0000256" key="5">
    <source>
        <dbReference type="ARBA" id="ARBA00022679"/>
    </source>
</evidence>
<evidence type="ECO:0000256" key="6">
    <source>
        <dbReference type="ARBA" id="ARBA00022692"/>
    </source>
</evidence>
<dbReference type="PROSITE" id="PS00010">
    <property type="entry name" value="ASX_HYDROXYL"/>
    <property type="match status" value="1"/>
</dbReference>
<evidence type="ECO:0000256" key="17">
    <source>
        <dbReference type="SAM" id="MobiDB-lite"/>
    </source>
</evidence>
<dbReference type="SMART" id="SM00181">
    <property type="entry name" value="EGF"/>
    <property type="match status" value="3"/>
</dbReference>
<dbReference type="SMART" id="SM00179">
    <property type="entry name" value="EGF_CA"/>
    <property type="match status" value="2"/>
</dbReference>
<keyword evidence="3" id="KW-0245">EGF-like domain</keyword>
<feature type="binding site" evidence="16">
    <location>
        <position position="551"/>
    </location>
    <ligand>
        <name>ATP</name>
        <dbReference type="ChEBI" id="CHEBI:30616"/>
    </ligand>
</feature>
<keyword evidence="5" id="KW-0808">Transferase</keyword>
<proteinExistence type="predicted"/>
<evidence type="ECO:0000256" key="14">
    <source>
        <dbReference type="ARBA" id="ARBA00023157"/>
    </source>
</evidence>
<dbReference type="AlphaFoldDB" id="A0A4U6VS85"/>
<keyword evidence="7" id="KW-0732">Signal</keyword>
<evidence type="ECO:0000313" key="20">
    <source>
        <dbReference type="Proteomes" id="UP000298652"/>
    </source>
</evidence>
<dbReference type="Proteomes" id="UP000298652">
    <property type="component" value="Chromosome 2"/>
</dbReference>
<evidence type="ECO:0000256" key="12">
    <source>
        <dbReference type="ARBA" id="ARBA00022989"/>
    </source>
</evidence>
<dbReference type="InterPro" id="IPR000742">
    <property type="entry name" value="EGF"/>
</dbReference>
<dbReference type="PANTHER" id="PTHR27005:SF168">
    <property type="entry name" value="WALL-ASSOCIATED RECEPTOR KINASE 17"/>
    <property type="match status" value="1"/>
</dbReference>
<dbReference type="PROSITE" id="PS00108">
    <property type="entry name" value="PROTEIN_KINASE_ST"/>
    <property type="match status" value="1"/>
</dbReference>
<dbReference type="Gene3D" id="2.10.25.10">
    <property type="entry name" value="Laminin"/>
    <property type="match status" value="1"/>
</dbReference>
<organism evidence="19 20">
    <name type="scientific">Setaria viridis</name>
    <name type="common">Green bristlegrass</name>
    <name type="synonym">Setaria italica subsp. viridis</name>
    <dbReference type="NCBI Taxonomy" id="4556"/>
    <lineage>
        <taxon>Eukaryota</taxon>
        <taxon>Viridiplantae</taxon>
        <taxon>Streptophyta</taxon>
        <taxon>Embryophyta</taxon>
        <taxon>Tracheophyta</taxon>
        <taxon>Spermatophyta</taxon>
        <taxon>Magnoliopsida</taxon>
        <taxon>Liliopsida</taxon>
        <taxon>Poales</taxon>
        <taxon>Poaceae</taxon>
        <taxon>PACMAD clade</taxon>
        <taxon>Panicoideae</taxon>
        <taxon>Panicodae</taxon>
        <taxon>Paniceae</taxon>
        <taxon>Cenchrinae</taxon>
        <taxon>Setaria</taxon>
    </lineage>
</organism>
<dbReference type="FunFam" id="1.10.510.10:FF:000084">
    <property type="entry name" value="Wall-associated receptor kinase 2"/>
    <property type="match status" value="1"/>
</dbReference>
<keyword evidence="13" id="KW-0472">Membrane</keyword>
<dbReference type="GO" id="GO:0004674">
    <property type="term" value="F:protein serine/threonine kinase activity"/>
    <property type="evidence" value="ECO:0007669"/>
    <property type="project" value="UniProtKB-KW"/>
</dbReference>
<dbReference type="OMA" id="TLLCYYW"/>
<dbReference type="CDD" id="cd00054">
    <property type="entry name" value="EGF_CA"/>
    <property type="match status" value="1"/>
</dbReference>
<feature type="region of interest" description="Disordered" evidence="17">
    <location>
        <begin position="42"/>
        <end position="63"/>
    </location>
</feature>
<dbReference type="PROSITE" id="PS50011">
    <property type="entry name" value="PROTEIN_KINASE_DOM"/>
    <property type="match status" value="1"/>
</dbReference>
<evidence type="ECO:0000313" key="19">
    <source>
        <dbReference type="EMBL" id="TKW32132.1"/>
    </source>
</evidence>